<accession>A0A0F6W6T1</accession>
<dbReference type="RefSeq" id="WP_053235984.1">
    <property type="nucleotide sequence ID" value="NZ_CP011125.1"/>
</dbReference>
<feature type="region of interest" description="Disordered" evidence="1">
    <location>
        <begin position="43"/>
        <end position="80"/>
    </location>
</feature>
<gene>
    <name evidence="2" type="ORF">DB32_006035</name>
</gene>
<dbReference type="EMBL" id="CP011125">
    <property type="protein sequence ID" value="AKF08886.1"/>
    <property type="molecule type" value="Genomic_DNA"/>
</dbReference>
<keyword evidence="3" id="KW-1185">Reference proteome</keyword>
<evidence type="ECO:0000313" key="3">
    <source>
        <dbReference type="Proteomes" id="UP000034883"/>
    </source>
</evidence>
<reference evidence="2 3" key="1">
    <citation type="submission" date="2015-03" db="EMBL/GenBank/DDBJ databases">
        <title>Genome assembly of Sandaracinus amylolyticus DSM 53668.</title>
        <authorList>
            <person name="Sharma G."/>
            <person name="Subramanian S."/>
        </authorList>
    </citation>
    <scope>NUCLEOTIDE SEQUENCE [LARGE SCALE GENOMIC DNA]</scope>
    <source>
        <strain evidence="2 3">DSM 53668</strain>
    </source>
</reference>
<sequence>MTQLRVTGIDDAIRTVRSAAERARDLSPILRVIAEDTKTLVDDSFDQSRSPSGAPFAPLAPATKARRRKGSSKPLVDTGRLRNSVSASAAGNLLSVGTNVVYGATHQYGSKRVPARPFLPFAGDPAAPVLEMSGPAGDHWRAVAEQIREYIITGRIT</sequence>
<dbReference type="Pfam" id="PF05069">
    <property type="entry name" value="Phage_tail_S"/>
    <property type="match status" value="1"/>
</dbReference>
<dbReference type="KEGG" id="samy:DB32_006035"/>
<organism evidence="2 3">
    <name type="scientific">Sandaracinus amylolyticus</name>
    <dbReference type="NCBI Taxonomy" id="927083"/>
    <lineage>
        <taxon>Bacteria</taxon>
        <taxon>Pseudomonadati</taxon>
        <taxon>Myxococcota</taxon>
        <taxon>Polyangia</taxon>
        <taxon>Polyangiales</taxon>
        <taxon>Sandaracinaceae</taxon>
        <taxon>Sandaracinus</taxon>
    </lineage>
</organism>
<dbReference type="AlphaFoldDB" id="A0A0F6W6T1"/>
<protein>
    <recommendedName>
        <fullName evidence="4">Phage virion morphogenesis protein</fullName>
    </recommendedName>
</protein>
<dbReference type="STRING" id="927083.DB32_006035"/>
<dbReference type="NCBIfam" id="TIGR01635">
    <property type="entry name" value="tail_comp_S"/>
    <property type="match status" value="1"/>
</dbReference>
<evidence type="ECO:0008006" key="4">
    <source>
        <dbReference type="Google" id="ProtNLM"/>
    </source>
</evidence>
<dbReference type="OrthoDB" id="1807756at2"/>
<evidence type="ECO:0000256" key="1">
    <source>
        <dbReference type="SAM" id="MobiDB-lite"/>
    </source>
</evidence>
<dbReference type="InterPro" id="IPR006522">
    <property type="entry name" value="Phage_virion_morphogenesis"/>
</dbReference>
<dbReference type="Proteomes" id="UP000034883">
    <property type="component" value="Chromosome"/>
</dbReference>
<proteinExistence type="predicted"/>
<evidence type="ECO:0000313" key="2">
    <source>
        <dbReference type="EMBL" id="AKF08886.1"/>
    </source>
</evidence>
<name>A0A0F6W6T1_9BACT</name>